<dbReference type="EMBL" id="RJLR01000020">
    <property type="protein sequence ID" value="RNM05932.1"/>
    <property type="molecule type" value="Genomic_DNA"/>
</dbReference>
<dbReference type="RefSeq" id="WP_123252709.1">
    <property type="nucleotide sequence ID" value="NZ_RJLR01000020.1"/>
</dbReference>
<dbReference type="Pfam" id="PF10117">
    <property type="entry name" value="McrBC"/>
    <property type="match status" value="1"/>
</dbReference>
<evidence type="ECO:0000313" key="1">
    <source>
        <dbReference type="EMBL" id="RNM05932.1"/>
    </source>
</evidence>
<dbReference type="PANTHER" id="PTHR38733">
    <property type="entry name" value="PROTEIN MCRC"/>
    <property type="match status" value="1"/>
</dbReference>
<keyword evidence="1" id="KW-0540">Nuclease</keyword>
<evidence type="ECO:0000313" key="2">
    <source>
        <dbReference type="Proteomes" id="UP000276061"/>
    </source>
</evidence>
<comment type="caution">
    <text evidence="1">The sequence shown here is derived from an EMBL/GenBank/DDBJ whole genome shotgun (WGS) entry which is preliminary data.</text>
</comment>
<gene>
    <name evidence="1" type="ORF">EF878_11925</name>
</gene>
<keyword evidence="1" id="KW-0378">Hydrolase</keyword>
<sequence>MHKVISVFEYGCVGADPVRLAGVTAVPPPVFRYLEFLALDEQGCPFLRLTSRKGHRLIQVQNYAGVLATPFGIQLEILPKIGRTSSLEQARHVLLNMLAALPDFRHIQTQQALVQTQRMTLLEIFISQFLQSVSQLIRQGLRSDYVSQQGNLSFIKGKLLLPEQLRRNNVNRHKFYVEYEDYVPDCPANRLLHSALNRVSHWRLSSENQRECQVLRFAFDGIPLSRDIDRDIGHLRVDRNMAHYQVPLAWAKLILTGMSPLVSAGNAGAISLLFPMEALFEAFVAQTLPEEILSGEYLKVQAAELTLVSYADKAKFKLNPDLLLQSGRPTRNLAVLDTKWKLIGERRLSQQGKQAETINGLSESDFYQMFAYGQRYLAGKGDMYLIYPEHDEFTRPVRHPFKFSETLRLWVVPYRISVFDEKKMHWPHREYKMGIN</sequence>
<organism evidence="1 2">
    <name type="scientific">Dickeya undicola</name>
    <dbReference type="NCBI Taxonomy" id="1577887"/>
    <lineage>
        <taxon>Bacteria</taxon>
        <taxon>Pseudomonadati</taxon>
        <taxon>Pseudomonadota</taxon>
        <taxon>Gammaproteobacteria</taxon>
        <taxon>Enterobacterales</taxon>
        <taxon>Pectobacteriaceae</taxon>
        <taxon>Dickeya</taxon>
    </lineage>
</organism>
<dbReference type="PANTHER" id="PTHR38733:SF1">
    <property type="entry name" value="TYPE IV METHYL-DIRECTED RESTRICTION ENZYME ECOKMCRBC"/>
    <property type="match status" value="1"/>
</dbReference>
<dbReference type="AlphaFoldDB" id="A0A3N0G149"/>
<keyword evidence="1" id="KW-0255">Endonuclease</keyword>
<proteinExistence type="predicted"/>
<dbReference type="InterPro" id="IPR019292">
    <property type="entry name" value="McrC"/>
</dbReference>
<dbReference type="GO" id="GO:0004519">
    <property type="term" value="F:endonuclease activity"/>
    <property type="evidence" value="ECO:0007669"/>
    <property type="project" value="UniProtKB-KW"/>
</dbReference>
<accession>A0A3N0G149</accession>
<name>A0A3N0G149_9GAMM</name>
<protein>
    <submittedName>
        <fullName evidence="1">Restriction endonuclease</fullName>
    </submittedName>
</protein>
<dbReference type="Proteomes" id="UP000276061">
    <property type="component" value="Unassembled WGS sequence"/>
</dbReference>
<reference evidence="1 2" key="1">
    <citation type="submission" date="2018-11" db="EMBL/GenBank/DDBJ databases">
        <title>Characterization of surface water Dickeya isolates.</title>
        <authorList>
            <person name="Van Gijsegem F."/>
            <person name="Pedron J."/>
        </authorList>
    </citation>
    <scope>NUCLEOTIDE SEQUENCE [LARGE SCALE GENOMIC DNA]</scope>
    <source>
        <strain evidence="1 2">FVG1-MFV-O17</strain>
    </source>
</reference>
<dbReference type="OrthoDB" id="307209at2"/>